<evidence type="ECO:0000313" key="1">
    <source>
        <dbReference type="EMBL" id="QJA51485.1"/>
    </source>
</evidence>
<name>A0A6H1ZW43_9ZZZZ</name>
<dbReference type="EMBL" id="MT144267">
    <property type="protein sequence ID" value="QJA51485.1"/>
    <property type="molecule type" value="Genomic_DNA"/>
</dbReference>
<proteinExistence type="predicted"/>
<dbReference type="InterPro" id="IPR049718">
    <property type="entry name" value="AKO59007-like"/>
</dbReference>
<gene>
    <name evidence="1" type="ORF">TM448A02169_0005</name>
</gene>
<protein>
    <submittedName>
        <fullName evidence="1">Putative capsid protein</fullName>
    </submittedName>
</protein>
<organism evidence="1">
    <name type="scientific">viral metagenome</name>
    <dbReference type="NCBI Taxonomy" id="1070528"/>
    <lineage>
        <taxon>unclassified sequences</taxon>
        <taxon>metagenomes</taxon>
        <taxon>organismal metagenomes</taxon>
    </lineage>
</organism>
<dbReference type="AlphaFoldDB" id="A0A6H1ZW43"/>
<reference evidence="1" key="1">
    <citation type="submission" date="2020-03" db="EMBL/GenBank/DDBJ databases">
        <title>The deep terrestrial virosphere.</title>
        <authorList>
            <person name="Holmfeldt K."/>
            <person name="Nilsson E."/>
            <person name="Simone D."/>
            <person name="Lopez-Fernandez M."/>
            <person name="Wu X."/>
            <person name="de Brujin I."/>
            <person name="Lundin D."/>
            <person name="Andersson A."/>
            <person name="Bertilsson S."/>
            <person name="Dopson M."/>
        </authorList>
    </citation>
    <scope>NUCLEOTIDE SEQUENCE</scope>
    <source>
        <strain evidence="1">TM448A02169</strain>
    </source>
</reference>
<sequence>MALGIDEANAVSTKYFDKTLTSQVYEKSPFYAKLKSAGNITTDGGTQIQWPIRYRKSDLGGFIGPRDQVSYSQIETRTSAVLDWKYLHNHAMISLDEQTKNSGKPQIINLLSDKTTEMREDMLDDFATALYALAPGANDISSLYEIVDTGTTYAGIAVADAAEWAAASEDATTTELVLTGTSGSLGAAVNGATFGPNKPDLHLTTRNLWNKFESLIEPQKRYYSTQSAMAKYGFTAIGYHDAEVISDAYCPDKTWYGLDTSQFEIRYHPKYNFKTSAWQSLEQAGYPYAMVKNCIWAGNILCRMRKTSFRFTALDYTI</sequence>
<accession>A0A6H1ZW43</accession>
<dbReference type="NCBIfam" id="NF033394">
    <property type="entry name" value="capsid_maj_Podo"/>
    <property type="match status" value="1"/>
</dbReference>